<keyword evidence="6 13" id="KW-0812">Transmembrane</keyword>
<dbReference type="PANTHER" id="PTHR35864:SF1">
    <property type="entry name" value="ZINC METALLOPROTEASE YWHC-RELATED"/>
    <property type="match status" value="1"/>
</dbReference>
<evidence type="ECO:0000313" key="15">
    <source>
        <dbReference type="EMBL" id="MBI5248455.1"/>
    </source>
</evidence>
<evidence type="ECO:0000256" key="9">
    <source>
        <dbReference type="ARBA" id="ARBA00022833"/>
    </source>
</evidence>
<gene>
    <name evidence="15" type="ORF">HY912_03075</name>
</gene>
<sequence>MDYIFAVIQEIALVAPGFLLAITVHEFTHGYVAYRLGDPTAKLAGRLTFNPISHLDLFGTIVLVLTRTIGWAKPVPVDARYLRNPRRDMLWISLGGPAANLVTAAVLAVVLHAIAFAAGGPMGAVGAFFLGPFYWILIFGIR</sequence>
<dbReference type="Proteomes" id="UP000807825">
    <property type="component" value="Unassembled WGS sequence"/>
</dbReference>
<evidence type="ECO:0000256" key="4">
    <source>
        <dbReference type="ARBA" id="ARBA00022475"/>
    </source>
</evidence>
<evidence type="ECO:0000256" key="1">
    <source>
        <dbReference type="ARBA" id="ARBA00001947"/>
    </source>
</evidence>
<accession>A0A9D6V0I2</accession>
<feature type="transmembrane region" description="Helical" evidence="13">
    <location>
        <begin position="52"/>
        <end position="70"/>
    </location>
</feature>
<dbReference type="GO" id="GO:0006508">
    <property type="term" value="P:proteolysis"/>
    <property type="evidence" value="ECO:0007669"/>
    <property type="project" value="UniProtKB-KW"/>
</dbReference>
<evidence type="ECO:0000256" key="8">
    <source>
        <dbReference type="ARBA" id="ARBA00022801"/>
    </source>
</evidence>
<protein>
    <submittedName>
        <fullName evidence="15">Site-2 protease family protein</fullName>
    </submittedName>
</protein>
<comment type="similarity">
    <text evidence="3">Belongs to the peptidase M50B family.</text>
</comment>
<evidence type="ECO:0000256" key="3">
    <source>
        <dbReference type="ARBA" id="ARBA00007931"/>
    </source>
</evidence>
<dbReference type="GO" id="GO:0005886">
    <property type="term" value="C:plasma membrane"/>
    <property type="evidence" value="ECO:0007669"/>
    <property type="project" value="UniProtKB-SubCell"/>
</dbReference>
<evidence type="ECO:0000256" key="5">
    <source>
        <dbReference type="ARBA" id="ARBA00022670"/>
    </source>
</evidence>
<evidence type="ECO:0000256" key="12">
    <source>
        <dbReference type="ARBA" id="ARBA00023136"/>
    </source>
</evidence>
<dbReference type="GO" id="GO:0008237">
    <property type="term" value="F:metallopeptidase activity"/>
    <property type="evidence" value="ECO:0007669"/>
    <property type="project" value="UniProtKB-KW"/>
</dbReference>
<evidence type="ECO:0000313" key="16">
    <source>
        <dbReference type="Proteomes" id="UP000807825"/>
    </source>
</evidence>
<evidence type="ECO:0000256" key="10">
    <source>
        <dbReference type="ARBA" id="ARBA00022989"/>
    </source>
</evidence>
<keyword evidence="11" id="KW-0482">Metalloprotease</keyword>
<evidence type="ECO:0000256" key="11">
    <source>
        <dbReference type="ARBA" id="ARBA00023049"/>
    </source>
</evidence>
<keyword evidence="7" id="KW-0479">Metal-binding</keyword>
<proteinExistence type="inferred from homology"/>
<organism evidence="15 16">
    <name type="scientific">Desulfomonile tiedjei</name>
    <dbReference type="NCBI Taxonomy" id="2358"/>
    <lineage>
        <taxon>Bacteria</taxon>
        <taxon>Pseudomonadati</taxon>
        <taxon>Thermodesulfobacteriota</taxon>
        <taxon>Desulfomonilia</taxon>
        <taxon>Desulfomonilales</taxon>
        <taxon>Desulfomonilaceae</taxon>
        <taxon>Desulfomonile</taxon>
    </lineage>
</organism>
<feature type="transmembrane region" description="Helical" evidence="13">
    <location>
        <begin position="90"/>
        <end position="116"/>
    </location>
</feature>
<comment type="caution">
    <text evidence="15">The sequence shown here is derived from an EMBL/GenBank/DDBJ whole genome shotgun (WGS) entry which is preliminary data.</text>
</comment>
<evidence type="ECO:0000256" key="13">
    <source>
        <dbReference type="SAM" id="Phobius"/>
    </source>
</evidence>
<evidence type="ECO:0000256" key="6">
    <source>
        <dbReference type="ARBA" id="ARBA00022692"/>
    </source>
</evidence>
<feature type="non-terminal residue" evidence="15">
    <location>
        <position position="142"/>
    </location>
</feature>
<evidence type="ECO:0000256" key="7">
    <source>
        <dbReference type="ARBA" id="ARBA00022723"/>
    </source>
</evidence>
<dbReference type="PANTHER" id="PTHR35864">
    <property type="entry name" value="ZINC METALLOPROTEASE MJ0611-RELATED"/>
    <property type="match status" value="1"/>
</dbReference>
<dbReference type="EMBL" id="JACRDE010000093">
    <property type="protein sequence ID" value="MBI5248455.1"/>
    <property type="molecule type" value="Genomic_DNA"/>
</dbReference>
<name>A0A9D6V0I2_9BACT</name>
<comment type="subcellular location">
    <subcellularLocation>
        <location evidence="2">Cell membrane</location>
        <topology evidence="2">Multi-pass membrane protein</topology>
    </subcellularLocation>
</comment>
<keyword evidence="4" id="KW-1003">Cell membrane</keyword>
<dbReference type="GO" id="GO:0046872">
    <property type="term" value="F:metal ion binding"/>
    <property type="evidence" value="ECO:0007669"/>
    <property type="project" value="UniProtKB-KW"/>
</dbReference>
<keyword evidence="8" id="KW-0378">Hydrolase</keyword>
<dbReference type="AlphaFoldDB" id="A0A9D6V0I2"/>
<evidence type="ECO:0000259" key="14">
    <source>
        <dbReference type="Pfam" id="PF02163"/>
    </source>
</evidence>
<feature type="transmembrane region" description="Helical" evidence="13">
    <location>
        <begin position="122"/>
        <end position="141"/>
    </location>
</feature>
<keyword evidence="12 13" id="KW-0472">Membrane</keyword>
<comment type="cofactor">
    <cofactor evidence="1">
        <name>Zn(2+)</name>
        <dbReference type="ChEBI" id="CHEBI:29105"/>
    </cofactor>
</comment>
<feature type="transmembrane region" description="Helical" evidence="13">
    <location>
        <begin position="12"/>
        <end position="32"/>
    </location>
</feature>
<dbReference type="Pfam" id="PF02163">
    <property type="entry name" value="Peptidase_M50"/>
    <property type="match status" value="1"/>
</dbReference>
<keyword evidence="9" id="KW-0862">Zinc</keyword>
<feature type="domain" description="Peptidase M50" evidence="14">
    <location>
        <begin position="17"/>
        <end position="113"/>
    </location>
</feature>
<dbReference type="InterPro" id="IPR008915">
    <property type="entry name" value="Peptidase_M50"/>
</dbReference>
<reference evidence="15" key="1">
    <citation type="submission" date="2020-07" db="EMBL/GenBank/DDBJ databases">
        <title>Huge and variable diversity of episymbiotic CPR bacteria and DPANN archaea in groundwater ecosystems.</title>
        <authorList>
            <person name="He C.Y."/>
            <person name="Keren R."/>
            <person name="Whittaker M."/>
            <person name="Farag I.F."/>
            <person name="Doudna J."/>
            <person name="Cate J.H.D."/>
            <person name="Banfield J.F."/>
        </authorList>
    </citation>
    <scope>NUCLEOTIDE SEQUENCE</scope>
    <source>
        <strain evidence="15">NC_groundwater_1664_Pr3_B-0.1um_52_9</strain>
    </source>
</reference>
<keyword evidence="5 15" id="KW-0645">Protease</keyword>
<keyword evidence="10 13" id="KW-1133">Transmembrane helix</keyword>
<dbReference type="InterPro" id="IPR044537">
    <property type="entry name" value="Rip2-like"/>
</dbReference>
<evidence type="ECO:0000256" key="2">
    <source>
        <dbReference type="ARBA" id="ARBA00004651"/>
    </source>
</evidence>
<dbReference type="CDD" id="cd06158">
    <property type="entry name" value="S2P-M50_like_1"/>
    <property type="match status" value="1"/>
</dbReference>
<dbReference type="InterPro" id="IPR052348">
    <property type="entry name" value="Metallopeptidase_M50B"/>
</dbReference>